<evidence type="ECO:0000313" key="5">
    <source>
        <dbReference type="EMBL" id="EEC14857.1"/>
    </source>
</evidence>
<name>B7Q7N5_IXOSC</name>
<dbReference type="Pfam" id="PF00379">
    <property type="entry name" value="Chitin_bind_4"/>
    <property type="match status" value="1"/>
</dbReference>
<dbReference type="InterPro" id="IPR031311">
    <property type="entry name" value="CHIT_BIND_RR_consensus"/>
</dbReference>
<dbReference type="EMBL" id="ABJB010892261">
    <property type="status" value="NOT_ANNOTATED_CDS"/>
    <property type="molecule type" value="Genomic_DNA"/>
</dbReference>
<keyword evidence="4" id="KW-1133">Transmembrane helix</keyword>
<dbReference type="VEuPathDB" id="VectorBase:ISCI011575"/>
<reference evidence="6" key="2">
    <citation type="submission" date="2020-05" db="UniProtKB">
        <authorList>
            <consortium name="EnsemblMetazoa"/>
        </authorList>
    </citation>
    <scope>IDENTIFICATION</scope>
    <source>
        <strain evidence="6">wikel</strain>
    </source>
</reference>
<evidence type="ECO:0000256" key="4">
    <source>
        <dbReference type="SAM" id="Phobius"/>
    </source>
</evidence>
<keyword evidence="1 2" id="KW-0193">Cuticle</keyword>
<dbReference type="InParanoid" id="B7Q7N5"/>
<dbReference type="PANTHER" id="PTHR10380">
    <property type="entry name" value="CUTICLE PROTEIN"/>
    <property type="match status" value="1"/>
</dbReference>
<dbReference type="Proteomes" id="UP000001555">
    <property type="component" value="Unassembled WGS sequence"/>
</dbReference>
<dbReference type="PaxDb" id="6945-B7Q7N5"/>
<sequence>MAPPPDFVPHADPDRVEDLLMLCVLNHITGNSSVSWGFLTAFSAVGVLYLRQLRRLKRNMMPATEPDPDRVEDLLLRCASNYTRGNDNVDWHLLTAFSADNGADDDDDFPPNDPRRPYLFKYEAAGPGSLSSRTEEADVSGRVKGSYTIRTPDGKTRSVDYEADHRGFKAKIHTNEFGTQSHDPANVTFVSSARGHSPFGDPLKPFKPRPLEDRLQEEIKTAVPVPSVLSREVKAFKGGRAALEVWTVVPSLAEDFNKISRPDSPVETSLKVLKMLKYIAPVPVMSTIGNIPNPRNHAANRMLNQFDRDNFGPQNTRFDQPSLVSIDMVNHGPQNLPPPRRFQQPSFPNAPSQSADFPQRQLGSSRGSPVPAPFVKLPFGRRFGDRPLQAGPPVHQVLYSDTPQELSGRGEPNRPGNLGGLGFHKMVDSKDHEEFLLVYFMD</sequence>
<keyword evidence="4" id="KW-0472">Membrane</keyword>
<evidence type="ECO:0000256" key="2">
    <source>
        <dbReference type="PROSITE-ProRule" id="PRU00497"/>
    </source>
</evidence>
<keyword evidence="7" id="KW-1185">Reference proteome</keyword>
<dbReference type="PROSITE" id="PS51155">
    <property type="entry name" value="CHIT_BIND_RR_2"/>
    <property type="match status" value="1"/>
</dbReference>
<gene>
    <name evidence="5" type="ORF">IscW_ISCW011575</name>
</gene>
<dbReference type="GO" id="GO:0062129">
    <property type="term" value="C:chitin-based extracellular matrix"/>
    <property type="evidence" value="ECO:0000318"/>
    <property type="project" value="GO_Central"/>
</dbReference>
<dbReference type="GO" id="GO:0008010">
    <property type="term" value="F:structural constituent of chitin-based larval cuticle"/>
    <property type="evidence" value="ECO:0000318"/>
    <property type="project" value="GO_Central"/>
</dbReference>
<dbReference type="VEuPathDB" id="VectorBase:ISCW011575"/>
<evidence type="ECO:0000256" key="3">
    <source>
        <dbReference type="SAM" id="MobiDB-lite"/>
    </source>
</evidence>
<dbReference type="EnsemblMetazoa" id="ISCW011575-RA">
    <property type="protein sequence ID" value="ISCW011575-PA"/>
    <property type="gene ID" value="ISCW011575"/>
</dbReference>
<dbReference type="HOGENOM" id="CLU_620060_0_0_1"/>
<dbReference type="InterPro" id="IPR050468">
    <property type="entry name" value="Cuticle_Struct_Prot"/>
</dbReference>
<dbReference type="EMBL" id="DS876714">
    <property type="protein sequence ID" value="EEC14857.1"/>
    <property type="molecule type" value="Genomic_DNA"/>
</dbReference>
<dbReference type="PROSITE" id="PS00233">
    <property type="entry name" value="CHIT_BIND_RR_1"/>
    <property type="match status" value="1"/>
</dbReference>
<evidence type="ECO:0000313" key="6">
    <source>
        <dbReference type="EnsemblMetazoa" id="ISCW011575-PA"/>
    </source>
</evidence>
<dbReference type="VEuPathDB" id="VectorBase:ISCP_017505"/>
<dbReference type="AlphaFoldDB" id="B7Q7N5"/>
<dbReference type="EMBL" id="ABJB010753577">
    <property type="status" value="NOT_ANNOTATED_CDS"/>
    <property type="molecule type" value="Genomic_DNA"/>
</dbReference>
<dbReference type="OrthoDB" id="6502275at2759"/>
<dbReference type="InterPro" id="IPR000618">
    <property type="entry name" value="Insect_cuticle"/>
</dbReference>
<evidence type="ECO:0000313" key="7">
    <source>
        <dbReference type="Proteomes" id="UP000001555"/>
    </source>
</evidence>
<dbReference type="PANTHER" id="PTHR10380:SF235">
    <property type="entry name" value="CUTICULAR PROTEIN 73D, ISOFORM B"/>
    <property type="match status" value="1"/>
</dbReference>
<feature type="transmembrane region" description="Helical" evidence="4">
    <location>
        <begin position="34"/>
        <end position="51"/>
    </location>
</feature>
<proteinExistence type="predicted"/>
<keyword evidence="4" id="KW-0812">Transmembrane</keyword>
<accession>B7Q7N5</accession>
<evidence type="ECO:0000256" key="1">
    <source>
        <dbReference type="ARBA" id="ARBA00022460"/>
    </source>
</evidence>
<protein>
    <submittedName>
        <fullName evidence="5 6">Uncharacterized protein</fullName>
    </submittedName>
</protein>
<reference evidence="5 7" key="1">
    <citation type="submission" date="2008-03" db="EMBL/GenBank/DDBJ databases">
        <title>Annotation of Ixodes scapularis.</title>
        <authorList>
            <consortium name="Ixodes scapularis Genome Project Consortium"/>
            <person name="Caler E."/>
            <person name="Hannick L.I."/>
            <person name="Bidwell S."/>
            <person name="Joardar V."/>
            <person name="Thiagarajan M."/>
            <person name="Amedeo P."/>
            <person name="Galinsky K.J."/>
            <person name="Schobel S."/>
            <person name="Inman J."/>
            <person name="Hostetler J."/>
            <person name="Miller J."/>
            <person name="Hammond M."/>
            <person name="Megy K."/>
            <person name="Lawson D."/>
            <person name="Kodira C."/>
            <person name="Sutton G."/>
            <person name="Meyer J."/>
            <person name="Hill C.A."/>
            <person name="Birren B."/>
            <person name="Nene V."/>
            <person name="Collins F."/>
            <person name="Alarcon-Chaidez F."/>
            <person name="Wikel S."/>
            <person name="Strausberg R."/>
        </authorList>
    </citation>
    <scope>NUCLEOTIDE SEQUENCE [LARGE SCALE GENOMIC DNA]</scope>
    <source>
        <strain evidence="7">Wikel</strain>
        <strain evidence="5">Wikel colony</strain>
    </source>
</reference>
<feature type="region of interest" description="Disordered" evidence="3">
    <location>
        <begin position="328"/>
        <end position="371"/>
    </location>
</feature>
<organism>
    <name type="scientific">Ixodes scapularis</name>
    <name type="common">Black-legged tick</name>
    <name type="synonym">Deer tick</name>
    <dbReference type="NCBI Taxonomy" id="6945"/>
    <lineage>
        <taxon>Eukaryota</taxon>
        <taxon>Metazoa</taxon>
        <taxon>Ecdysozoa</taxon>
        <taxon>Arthropoda</taxon>
        <taxon>Chelicerata</taxon>
        <taxon>Arachnida</taxon>
        <taxon>Acari</taxon>
        <taxon>Parasitiformes</taxon>
        <taxon>Ixodida</taxon>
        <taxon>Ixodoidea</taxon>
        <taxon>Ixodidae</taxon>
        <taxon>Ixodinae</taxon>
        <taxon>Ixodes</taxon>
    </lineage>
</organism>
<feature type="compositionally biased region" description="Polar residues" evidence="3">
    <location>
        <begin position="349"/>
        <end position="367"/>
    </location>
</feature>